<sequence length="79" mass="8471">MSESPIFAVRLAYPLENGGKPSILATCNGTTIRVADVINRTAAELMFDVLSNEISSKEAIMEGWSKAIEVATLVEASKL</sequence>
<proteinExistence type="predicted"/>
<evidence type="ECO:0000313" key="2">
    <source>
        <dbReference type="Proteomes" id="UP000228497"/>
    </source>
</evidence>
<accession>A0A2M7FC25</accession>
<dbReference type="AlphaFoldDB" id="A0A2M7FC25"/>
<evidence type="ECO:0000313" key="1">
    <source>
        <dbReference type="EMBL" id="PIV86910.1"/>
    </source>
</evidence>
<dbReference type="Proteomes" id="UP000228497">
    <property type="component" value="Unassembled WGS sequence"/>
</dbReference>
<gene>
    <name evidence="1" type="ORF">COW49_02630</name>
</gene>
<protein>
    <submittedName>
        <fullName evidence="1">Uncharacterized protein</fullName>
    </submittedName>
</protein>
<dbReference type="EMBL" id="PFFD01000120">
    <property type="protein sequence ID" value="PIV86910.1"/>
    <property type="molecule type" value="Genomic_DNA"/>
</dbReference>
<name>A0A2M7FC25_9BACT</name>
<comment type="caution">
    <text evidence="1">The sequence shown here is derived from an EMBL/GenBank/DDBJ whole genome shotgun (WGS) entry which is preliminary data.</text>
</comment>
<reference evidence="2" key="1">
    <citation type="submission" date="2017-09" db="EMBL/GenBank/DDBJ databases">
        <title>Depth-based differentiation of microbial function through sediment-hosted aquifers and enrichment of novel symbionts in the deep terrestrial subsurface.</title>
        <authorList>
            <person name="Probst A.J."/>
            <person name="Ladd B."/>
            <person name="Jarett J.K."/>
            <person name="Geller-Mcgrath D.E."/>
            <person name="Sieber C.M.K."/>
            <person name="Emerson J.B."/>
            <person name="Anantharaman K."/>
            <person name="Thomas B.C."/>
            <person name="Malmstrom R."/>
            <person name="Stieglmeier M."/>
            <person name="Klingl A."/>
            <person name="Woyke T."/>
            <person name="Ryan C.M."/>
            <person name="Banfield J.F."/>
        </authorList>
    </citation>
    <scope>NUCLEOTIDE SEQUENCE [LARGE SCALE GENOMIC DNA]</scope>
</reference>
<organism evidence="1 2">
    <name type="scientific">Candidatus Kaiserbacteria bacterium CG17_big_fil_post_rev_8_21_14_2_50_51_7</name>
    <dbReference type="NCBI Taxonomy" id="1974613"/>
    <lineage>
        <taxon>Bacteria</taxon>
        <taxon>Candidatus Kaiseribacteriota</taxon>
    </lineage>
</organism>